<evidence type="ECO:0000256" key="6">
    <source>
        <dbReference type="HAMAP-Rule" id="MF_00357"/>
    </source>
</evidence>
<feature type="region of interest" description="Disordered" evidence="7">
    <location>
        <begin position="113"/>
        <end position="221"/>
    </location>
</feature>
<reference evidence="9 10" key="1">
    <citation type="journal article" date="2015" name="Genome Announc.">
        <title>Expanding the biotechnology potential of lactobacilli through comparative genomics of 213 strains and associated genera.</title>
        <authorList>
            <person name="Sun Z."/>
            <person name="Harris H.M."/>
            <person name="McCann A."/>
            <person name="Guo C."/>
            <person name="Argimon S."/>
            <person name="Zhang W."/>
            <person name="Yang X."/>
            <person name="Jeffery I.B."/>
            <person name="Cooney J.C."/>
            <person name="Kagawa T.F."/>
            <person name="Liu W."/>
            <person name="Song Y."/>
            <person name="Salvetti E."/>
            <person name="Wrobel A."/>
            <person name="Rasinkangas P."/>
            <person name="Parkhill J."/>
            <person name="Rea M.C."/>
            <person name="O'Sullivan O."/>
            <person name="Ritari J."/>
            <person name="Douillard F.P."/>
            <person name="Paul Ross R."/>
            <person name="Yang R."/>
            <person name="Briner A.E."/>
            <person name="Felis G.E."/>
            <person name="de Vos W.M."/>
            <person name="Barrangou R."/>
            <person name="Klaenhammer T.R."/>
            <person name="Caufield P.W."/>
            <person name="Cui Y."/>
            <person name="Zhang H."/>
            <person name="O'Toole P.W."/>
        </authorList>
    </citation>
    <scope>NUCLEOTIDE SEQUENCE [LARGE SCALE GENOMIC DNA]</scope>
    <source>
        <strain evidence="9 10">DSM 24716</strain>
    </source>
</reference>
<dbReference type="InterPro" id="IPR007759">
    <property type="entry name" value="Asxl_HARE-HTH"/>
</dbReference>
<dbReference type="Proteomes" id="UP000051006">
    <property type="component" value="Unassembled WGS sequence"/>
</dbReference>
<organism evidence="9 10">
    <name type="scientific">Companilactobacillus kimchiensis</name>
    <dbReference type="NCBI Taxonomy" id="993692"/>
    <lineage>
        <taxon>Bacteria</taxon>
        <taxon>Bacillati</taxon>
        <taxon>Bacillota</taxon>
        <taxon>Bacilli</taxon>
        <taxon>Lactobacillales</taxon>
        <taxon>Lactobacillaceae</taxon>
        <taxon>Companilactobacillus</taxon>
    </lineage>
</organism>
<dbReference type="OrthoDB" id="401223at2"/>
<dbReference type="PROSITE" id="PS51913">
    <property type="entry name" value="HTH_HARE"/>
    <property type="match status" value="1"/>
</dbReference>
<dbReference type="InterPro" id="IPR038087">
    <property type="entry name" value="RNAP_delta_N_dom_sf"/>
</dbReference>
<accession>A0A0R2LGR1</accession>
<dbReference type="GO" id="GO:0000428">
    <property type="term" value="C:DNA-directed RNA polymerase complex"/>
    <property type="evidence" value="ECO:0007669"/>
    <property type="project" value="UniProtKB-KW"/>
</dbReference>
<evidence type="ECO:0000313" key="9">
    <source>
        <dbReference type="EMBL" id="KRN97917.1"/>
    </source>
</evidence>
<evidence type="ECO:0000256" key="2">
    <source>
        <dbReference type="ARBA" id="ARBA00022478"/>
    </source>
</evidence>
<evidence type="ECO:0000259" key="8">
    <source>
        <dbReference type="PROSITE" id="PS51913"/>
    </source>
</evidence>
<dbReference type="EMBL" id="JQCF01000029">
    <property type="protein sequence ID" value="KRN97917.1"/>
    <property type="molecule type" value="Genomic_DNA"/>
</dbReference>
<evidence type="ECO:0000313" key="10">
    <source>
        <dbReference type="Proteomes" id="UP000051006"/>
    </source>
</evidence>
<feature type="domain" description="HTH HARE-type" evidence="8">
    <location>
        <begin position="14"/>
        <end position="82"/>
    </location>
</feature>
<comment type="subunit">
    <text evidence="6">RNAP is composed of a core of 2 alpha, a beta and a beta' subunits. The core is associated with a delta subunit and one of several sigma factors.</text>
</comment>
<keyword evidence="3 6" id="KW-0808">Transferase</keyword>
<comment type="caution">
    <text evidence="9">The sequence shown here is derived from an EMBL/GenBank/DDBJ whole genome shotgun (WGS) entry which is preliminary data.</text>
</comment>
<feature type="compositionally biased region" description="Acidic residues" evidence="7">
    <location>
        <begin position="115"/>
        <end position="146"/>
    </location>
</feature>
<dbReference type="GO" id="GO:0003899">
    <property type="term" value="F:DNA-directed RNA polymerase activity"/>
    <property type="evidence" value="ECO:0007669"/>
    <property type="project" value="UniProtKB-UniRule"/>
</dbReference>
<evidence type="ECO:0000256" key="7">
    <source>
        <dbReference type="SAM" id="MobiDB-lite"/>
    </source>
</evidence>
<dbReference type="HAMAP" id="MF_00357">
    <property type="entry name" value="RNApol_bact_RpoE"/>
    <property type="match status" value="1"/>
</dbReference>
<dbReference type="GO" id="GO:0006351">
    <property type="term" value="P:DNA-templated transcription"/>
    <property type="evidence" value="ECO:0007669"/>
    <property type="project" value="InterPro"/>
</dbReference>
<evidence type="ECO:0000256" key="3">
    <source>
        <dbReference type="ARBA" id="ARBA00022679"/>
    </source>
</evidence>
<dbReference type="PATRIC" id="fig|993692.3.peg.1408"/>
<comment type="similarity">
    <text evidence="1 6">Belongs to the RpoE family.</text>
</comment>
<dbReference type="Pfam" id="PF05066">
    <property type="entry name" value="HARE-HTH"/>
    <property type="match status" value="1"/>
</dbReference>
<dbReference type="InterPro" id="IPR029757">
    <property type="entry name" value="RpoE"/>
</dbReference>
<proteinExistence type="inferred from homology"/>
<keyword evidence="5 6" id="KW-0804">Transcription</keyword>
<evidence type="ECO:0000256" key="5">
    <source>
        <dbReference type="ARBA" id="ARBA00023163"/>
    </source>
</evidence>
<sequence length="221" mass="25104">MKFDKFKDQNKDELSLIEVAYEILSHNKKEVMNFSDIVNEIQDYLGKSDDDIKRALPQFYTDLNNDGSFLSLGENVWGLRKWYPYDSVDEEVNHPEDNGTENTHKAAQKVNAFLSDDDEDDDVVDYDDDSDLSSSDMDDDDDDSDSSSDNGPDLSKFTNSDLTSVDDDDDDDEKDDSLEDGIEGQLSEFDADDDDTDDEDIDLSDEDADDDDEDDDEDDKK</sequence>
<comment type="function">
    <text evidence="6">Participates in both the initiation and recycling phases of transcription. In the presence of the delta subunit, RNAP displays an increased specificity of transcription, a decreased affinity for nucleic acids, and an increased efficiency of RNA synthesis because of enhanced recycling.</text>
</comment>
<dbReference type="Gene3D" id="1.10.10.1250">
    <property type="entry name" value="RNA polymerase, subunit delta, N-terminal domain"/>
    <property type="match status" value="1"/>
</dbReference>
<dbReference type="STRING" id="993692.IV57_GL001387"/>
<dbReference type="RefSeq" id="WP_057881558.1">
    <property type="nucleotide sequence ID" value="NZ_JQCF01000029.1"/>
</dbReference>
<dbReference type="GO" id="GO:0006355">
    <property type="term" value="P:regulation of DNA-templated transcription"/>
    <property type="evidence" value="ECO:0007669"/>
    <property type="project" value="UniProtKB-UniRule"/>
</dbReference>
<feature type="compositionally biased region" description="Acidic residues" evidence="7">
    <location>
        <begin position="189"/>
        <end position="221"/>
    </location>
</feature>
<evidence type="ECO:0000256" key="4">
    <source>
        <dbReference type="ARBA" id="ARBA00022695"/>
    </source>
</evidence>
<name>A0A0R2LGR1_9LACO</name>
<gene>
    <name evidence="6" type="primary">rpoE</name>
    <name evidence="9" type="ORF">IV57_GL001387</name>
</gene>
<dbReference type="NCBIfam" id="TIGR04567">
    <property type="entry name" value="RNAP_delt_lowGC"/>
    <property type="match status" value="1"/>
</dbReference>
<keyword evidence="10" id="KW-1185">Reference proteome</keyword>
<keyword evidence="4 6" id="KW-0548">Nucleotidyltransferase</keyword>
<dbReference type="AlphaFoldDB" id="A0A0R2LGR1"/>
<protein>
    <recommendedName>
        <fullName evidence="6">Probable DNA-directed RNA polymerase subunit delta</fullName>
    </recommendedName>
    <alternativeName>
        <fullName evidence="6">RNAP delta factor</fullName>
    </alternativeName>
</protein>
<keyword evidence="2 6" id="KW-0240">DNA-directed RNA polymerase</keyword>
<feature type="compositionally biased region" description="Acidic residues" evidence="7">
    <location>
        <begin position="164"/>
        <end position="182"/>
    </location>
</feature>
<evidence type="ECO:0000256" key="1">
    <source>
        <dbReference type="ARBA" id="ARBA00009828"/>
    </source>
</evidence>